<protein>
    <submittedName>
        <fullName evidence="1">Uncharacterized protein</fullName>
    </submittedName>
</protein>
<name>A0A2I0HY40_PUNGR</name>
<gene>
    <name evidence="1" type="ORF">CRG98_042998</name>
</gene>
<dbReference type="EMBL" id="PGOL01004767">
    <property type="protein sequence ID" value="PKI36611.1"/>
    <property type="molecule type" value="Genomic_DNA"/>
</dbReference>
<dbReference type="AlphaFoldDB" id="A0A2I0HY40"/>
<proteinExistence type="predicted"/>
<organism evidence="1 2">
    <name type="scientific">Punica granatum</name>
    <name type="common">Pomegranate</name>
    <dbReference type="NCBI Taxonomy" id="22663"/>
    <lineage>
        <taxon>Eukaryota</taxon>
        <taxon>Viridiplantae</taxon>
        <taxon>Streptophyta</taxon>
        <taxon>Embryophyta</taxon>
        <taxon>Tracheophyta</taxon>
        <taxon>Spermatophyta</taxon>
        <taxon>Magnoliopsida</taxon>
        <taxon>eudicotyledons</taxon>
        <taxon>Gunneridae</taxon>
        <taxon>Pentapetalae</taxon>
        <taxon>rosids</taxon>
        <taxon>malvids</taxon>
        <taxon>Myrtales</taxon>
        <taxon>Lythraceae</taxon>
        <taxon>Punica</taxon>
    </lineage>
</organism>
<reference evidence="1 2" key="1">
    <citation type="submission" date="2017-11" db="EMBL/GenBank/DDBJ databases">
        <title>De-novo sequencing of pomegranate (Punica granatum L.) genome.</title>
        <authorList>
            <person name="Akparov Z."/>
            <person name="Amiraslanov A."/>
            <person name="Hajiyeva S."/>
            <person name="Abbasov M."/>
            <person name="Kaur K."/>
            <person name="Hamwieh A."/>
            <person name="Solovyev V."/>
            <person name="Salamov A."/>
            <person name="Braich B."/>
            <person name="Kosarev P."/>
            <person name="Mahmoud A."/>
            <person name="Hajiyev E."/>
            <person name="Babayeva S."/>
            <person name="Izzatullayeva V."/>
            <person name="Mammadov A."/>
            <person name="Mammadov A."/>
            <person name="Sharifova S."/>
            <person name="Ojaghi J."/>
            <person name="Eynullazada K."/>
            <person name="Bayramov B."/>
            <person name="Abdulazimova A."/>
            <person name="Shahmuradov I."/>
        </authorList>
    </citation>
    <scope>NUCLEOTIDE SEQUENCE [LARGE SCALE GENOMIC DNA]</scope>
    <source>
        <strain evidence="2">cv. AG2017</strain>
        <tissue evidence="1">Leaf</tissue>
    </source>
</reference>
<sequence length="99" mass="10964">MCKGEQRRGSALGGVPEVLAEANCPAPSQACYLSFPRARAKRVLCHALHLVRNPDLSRKPIVHSSRRRCPLEFPITPVHGDWETCNGCQLHLIGETGYM</sequence>
<accession>A0A2I0HY40</accession>
<evidence type="ECO:0000313" key="1">
    <source>
        <dbReference type="EMBL" id="PKI36611.1"/>
    </source>
</evidence>
<keyword evidence="2" id="KW-1185">Reference proteome</keyword>
<dbReference type="Proteomes" id="UP000233551">
    <property type="component" value="Unassembled WGS sequence"/>
</dbReference>
<evidence type="ECO:0000313" key="2">
    <source>
        <dbReference type="Proteomes" id="UP000233551"/>
    </source>
</evidence>
<comment type="caution">
    <text evidence="1">The sequence shown here is derived from an EMBL/GenBank/DDBJ whole genome shotgun (WGS) entry which is preliminary data.</text>
</comment>